<dbReference type="STRING" id="1265846.PROCOU_08447"/>
<name>A0A4R6ZL76_9LIST</name>
<dbReference type="AlphaFoldDB" id="A0A4R6ZL76"/>
<dbReference type="Gene3D" id="2.60.120.10">
    <property type="entry name" value="Jelly Rolls"/>
    <property type="match status" value="1"/>
</dbReference>
<evidence type="ECO:0000313" key="2">
    <source>
        <dbReference type="EMBL" id="TDR53150.1"/>
    </source>
</evidence>
<keyword evidence="3" id="KW-1185">Reference proteome</keyword>
<sequence length="135" mass="15525">MHKLEELIRFLTEDRYLKSAYTKVKEWKQGDVVYCNDWDKGCVGCITKGQAVMRFCPEDGNPTVTFLEPYDLLGVENLMEEATEIHGGAYEVIALTDVTTFTAKRDYYLDHMYANPKYFHCVLSQLAKRSLAPLV</sequence>
<dbReference type="SUPFAM" id="SSF51206">
    <property type="entry name" value="cAMP-binding domain-like"/>
    <property type="match status" value="1"/>
</dbReference>
<proteinExistence type="predicted"/>
<protein>
    <recommendedName>
        <fullName evidence="4">Cyclic nucleotide-binding domain-containing protein</fullName>
    </recommendedName>
</protein>
<evidence type="ECO:0000313" key="3">
    <source>
        <dbReference type="Proteomes" id="UP000295558"/>
    </source>
</evidence>
<dbReference type="InterPro" id="IPR018490">
    <property type="entry name" value="cNMP-bd_dom_sf"/>
</dbReference>
<keyword evidence="1" id="KW-0010">Activator</keyword>
<evidence type="ECO:0008006" key="4">
    <source>
        <dbReference type="Google" id="ProtNLM"/>
    </source>
</evidence>
<accession>A0A4R6ZL76</accession>
<dbReference type="Proteomes" id="UP000295558">
    <property type="component" value="Unassembled WGS sequence"/>
</dbReference>
<evidence type="ECO:0000256" key="1">
    <source>
        <dbReference type="ARBA" id="ARBA00023159"/>
    </source>
</evidence>
<organism evidence="2 3">
    <name type="scientific">Listeria rocourtiae</name>
    <dbReference type="NCBI Taxonomy" id="647910"/>
    <lineage>
        <taxon>Bacteria</taxon>
        <taxon>Bacillati</taxon>
        <taxon>Bacillota</taxon>
        <taxon>Bacilli</taxon>
        <taxon>Bacillales</taxon>
        <taxon>Listeriaceae</taxon>
        <taxon>Listeria</taxon>
    </lineage>
</organism>
<dbReference type="InterPro" id="IPR014710">
    <property type="entry name" value="RmlC-like_jellyroll"/>
</dbReference>
<reference evidence="2 3" key="1">
    <citation type="submission" date="2019-03" db="EMBL/GenBank/DDBJ databases">
        <title>Genomic Encyclopedia of Type Strains, Phase III (KMG-III): the genomes of soil and plant-associated and newly described type strains.</title>
        <authorList>
            <person name="Whitman W."/>
        </authorList>
    </citation>
    <scope>NUCLEOTIDE SEQUENCE [LARGE SCALE GENOMIC DNA]</scope>
    <source>
        <strain evidence="2 3">CECT 7972</strain>
    </source>
</reference>
<comment type="caution">
    <text evidence="2">The sequence shown here is derived from an EMBL/GenBank/DDBJ whole genome shotgun (WGS) entry which is preliminary data.</text>
</comment>
<dbReference type="EMBL" id="SNZK01000005">
    <property type="protein sequence ID" value="TDR53150.1"/>
    <property type="molecule type" value="Genomic_DNA"/>
</dbReference>
<gene>
    <name evidence="2" type="ORF">DFP96_10574</name>
</gene>